<reference evidence="3" key="1">
    <citation type="submission" date="2011-07" db="EMBL/GenBank/DDBJ databases">
        <authorList>
            <consortium name="Caenorhabditis brenneri Sequencing and Analysis Consortium"/>
            <person name="Wilson R.K."/>
        </authorList>
    </citation>
    <scope>NUCLEOTIDE SEQUENCE [LARGE SCALE GENOMIC DNA]</scope>
    <source>
        <strain evidence="3">PB2801</strain>
    </source>
</reference>
<dbReference type="STRING" id="135651.G0PG59"/>
<dbReference type="SUPFAM" id="SSF53098">
    <property type="entry name" value="Ribonuclease H-like"/>
    <property type="match status" value="1"/>
</dbReference>
<dbReference type="PROSITE" id="PS50822">
    <property type="entry name" value="PIWI"/>
    <property type="match status" value="1"/>
</dbReference>
<dbReference type="InterPro" id="IPR012337">
    <property type="entry name" value="RNaseH-like_sf"/>
</dbReference>
<dbReference type="Pfam" id="PF02171">
    <property type="entry name" value="Piwi"/>
    <property type="match status" value="1"/>
</dbReference>
<protein>
    <recommendedName>
        <fullName evidence="1">Piwi domain-containing protein</fullName>
    </recommendedName>
</protein>
<dbReference type="HOGENOM" id="CLU_1679494_0_0_1"/>
<name>G0PG59_CAEBE</name>
<evidence type="ECO:0000259" key="1">
    <source>
        <dbReference type="PROSITE" id="PS50822"/>
    </source>
</evidence>
<dbReference type="InterPro" id="IPR003165">
    <property type="entry name" value="Piwi"/>
</dbReference>
<dbReference type="GO" id="GO:0003676">
    <property type="term" value="F:nucleic acid binding"/>
    <property type="evidence" value="ECO:0007669"/>
    <property type="project" value="InterPro"/>
</dbReference>
<evidence type="ECO:0000313" key="3">
    <source>
        <dbReference type="Proteomes" id="UP000008068"/>
    </source>
</evidence>
<dbReference type="InterPro" id="IPR036397">
    <property type="entry name" value="RNaseH_sf"/>
</dbReference>
<dbReference type="InParanoid" id="G0PG59"/>
<evidence type="ECO:0000313" key="2">
    <source>
        <dbReference type="EMBL" id="EGT54784.1"/>
    </source>
</evidence>
<dbReference type="Gene3D" id="3.30.420.10">
    <property type="entry name" value="Ribonuclease H-like superfamily/Ribonuclease H"/>
    <property type="match status" value="1"/>
</dbReference>
<feature type="domain" description="Piwi" evidence="1">
    <location>
        <begin position="41"/>
        <end position="106"/>
    </location>
</feature>
<sequence>MNISISEERRLCIKAVYQIRGAKVLASLRTTNTNRGKLNDILIFFNGVSEGQFTLLNETFSSRVHEACAYLQKEYKPSVTIIASSKMHNERLYKSENSQLIEAQLDKLEYLENVEFSLKIVILLGTRVHAPRGRHECDAAIELFNEIADNFYEIIGD</sequence>
<organism evidence="3">
    <name type="scientific">Caenorhabditis brenneri</name>
    <name type="common">Nematode worm</name>
    <dbReference type="NCBI Taxonomy" id="135651"/>
    <lineage>
        <taxon>Eukaryota</taxon>
        <taxon>Metazoa</taxon>
        <taxon>Ecdysozoa</taxon>
        <taxon>Nematoda</taxon>
        <taxon>Chromadorea</taxon>
        <taxon>Rhabditida</taxon>
        <taxon>Rhabditina</taxon>
        <taxon>Rhabditomorpha</taxon>
        <taxon>Rhabditoidea</taxon>
        <taxon>Rhabditidae</taxon>
        <taxon>Peloderinae</taxon>
        <taxon>Caenorhabditis</taxon>
    </lineage>
</organism>
<keyword evidence="3" id="KW-1185">Reference proteome</keyword>
<dbReference type="OrthoDB" id="9981668at2759"/>
<dbReference type="eggNOG" id="KOG1041">
    <property type="taxonomic scope" value="Eukaryota"/>
</dbReference>
<accession>G0PG59</accession>
<proteinExistence type="predicted"/>
<gene>
    <name evidence="2" type="ORF">CAEBREN_09450</name>
</gene>
<dbReference type="Proteomes" id="UP000008068">
    <property type="component" value="Unassembled WGS sequence"/>
</dbReference>
<dbReference type="AlphaFoldDB" id="G0PG59"/>
<dbReference type="EMBL" id="GL380400">
    <property type="protein sequence ID" value="EGT54784.1"/>
    <property type="molecule type" value="Genomic_DNA"/>
</dbReference>